<evidence type="ECO:0000313" key="3">
    <source>
        <dbReference type="Proteomes" id="UP000053263"/>
    </source>
</evidence>
<protein>
    <submittedName>
        <fullName evidence="2">Uncharacterized protein</fullName>
    </submittedName>
</protein>
<feature type="compositionally biased region" description="Basic and acidic residues" evidence="1">
    <location>
        <begin position="266"/>
        <end position="315"/>
    </location>
</feature>
<dbReference type="HOGENOM" id="CLU_575053_0_0_1"/>
<evidence type="ECO:0000256" key="1">
    <source>
        <dbReference type="SAM" id="MobiDB-lite"/>
    </source>
</evidence>
<gene>
    <name evidence="2" type="ORF">PLICRDRAFT_58426</name>
</gene>
<dbReference type="OrthoDB" id="3067611at2759"/>
<sequence length="414" mass="47739">MAASKGLPMPWIDNPTPTSKIQPGIQVRLKTAKIPTDDPCLDFDTITNEFFKIYRPFSPDNSIIHFFEFRGQGPPPSDVGYPGDVYFDLKPDQKHRLYRRNCQRWEYPADTTPGQFIWHPYLARTVLGVCPERGATWVPVDSEWSAVPASGTEHDLIRNMVERQRMSAMKRQIGDSETRSANDTSKRQRLYQSNISGSSDGSQITKTSQLAQYVALLSDHISRATDVTVETSQTQTRIASEPAWEPHLRCLELKMKEVLESATSARSERDRAVRERDELARERDETARELNQAARERDRATFERGQVTRERDSFDRQQTNTRRKYDALERMYADLECRFIKVERERDAAESERAEAEQQHDRTRARLKDAREQVISSRKENLRLSRLLAAKEADCEASERKCSEFIDAIRGFTG</sequence>
<dbReference type="Proteomes" id="UP000053263">
    <property type="component" value="Unassembled WGS sequence"/>
</dbReference>
<proteinExistence type="predicted"/>
<name>A0A0C9SQ54_PLICR</name>
<feature type="compositionally biased region" description="Basic and acidic residues" evidence="1">
    <location>
        <begin position="172"/>
        <end position="186"/>
    </location>
</feature>
<accession>A0A0C9SQ54</accession>
<evidence type="ECO:0000313" key="2">
    <source>
        <dbReference type="EMBL" id="KII83352.1"/>
    </source>
</evidence>
<organism evidence="2 3">
    <name type="scientific">Plicaturopsis crispa FD-325 SS-3</name>
    <dbReference type="NCBI Taxonomy" id="944288"/>
    <lineage>
        <taxon>Eukaryota</taxon>
        <taxon>Fungi</taxon>
        <taxon>Dikarya</taxon>
        <taxon>Basidiomycota</taxon>
        <taxon>Agaricomycotina</taxon>
        <taxon>Agaricomycetes</taxon>
        <taxon>Agaricomycetidae</taxon>
        <taxon>Amylocorticiales</taxon>
        <taxon>Amylocorticiaceae</taxon>
        <taxon>Plicatura</taxon>
        <taxon>Plicaturopsis crispa</taxon>
    </lineage>
</organism>
<reference evidence="2 3" key="1">
    <citation type="submission" date="2014-06" db="EMBL/GenBank/DDBJ databases">
        <title>Evolutionary Origins and Diversification of the Mycorrhizal Mutualists.</title>
        <authorList>
            <consortium name="DOE Joint Genome Institute"/>
            <consortium name="Mycorrhizal Genomics Consortium"/>
            <person name="Kohler A."/>
            <person name="Kuo A."/>
            <person name="Nagy L.G."/>
            <person name="Floudas D."/>
            <person name="Copeland A."/>
            <person name="Barry K.W."/>
            <person name="Cichocki N."/>
            <person name="Veneault-Fourrey C."/>
            <person name="LaButti K."/>
            <person name="Lindquist E.A."/>
            <person name="Lipzen A."/>
            <person name="Lundell T."/>
            <person name="Morin E."/>
            <person name="Murat C."/>
            <person name="Riley R."/>
            <person name="Ohm R."/>
            <person name="Sun H."/>
            <person name="Tunlid A."/>
            <person name="Henrissat B."/>
            <person name="Grigoriev I.V."/>
            <person name="Hibbett D.S."/>
            <person name="Martin F."/>
        </authorList>
    </citation>
    <scope>NUCLEOTIDE SEQUENCE [LARGE SCALE GENOMIC DNA]</scope>
    <source>
        <strain evidence="2 3">FD-325 SS-3</strain>
    </source>
</reference>
<feature type="region of interest" description="Disordered" evidence="1">
    <location>
        <begin position="261"/>
        <end position="320"/>
    </location>
</feature>
<dbReference type="AlphaFoldDB" id="A0A0C9SQ54"/>
<keyword evidence="3" id="KW-1185">Reference proteome</keyword>
<feature type="region of interest" description="Disordered" evidence="1">
    <location>
        <begin position="348"/>
        <end position="372"/>
    </location>
</feature>
<dbReference type="EMBL" id="KN832578">
    <property type="protein sequence ID" value="KII83352.1"/>
    <property type="molecule type" value="Genomic_DNA"/>
</dbReference>
<feature type="region of interest" description="Disordered" evidence="1">
    <location>
        <begin position="169"/>
        <end position="188"/>
    </location>
</feature>